<accession>A0A7X0P6S9</accession>
<name>A0A7X0P6S9_9ACTN</name>
<dbReference type="AlphaFoldDB" id="A0A7X0P6S9"/>
<dbReference type="RefSeq" id="WP_185110600.1">
    <property type="nucleotide sequence ID" value="NZ_BAAAXY010000150.1"/>
</dbReference>
<keyword evidence="2" id="KW-1185">Reference proteome</keyword>
<organism evidence="1 2">
    <name type="scientific">Nonomuraea rubra</name>
    <dbReference type="NCBI Taxonomy" id="46180"/>
    <lineage>
        <taxon>Bacteria</taxon>
        <taxon>Bacillati</taxon>
        <taxon>Actinomycetota</taxon>
        <taxon>Actinomycetes</taxon>
        <taxon>Streptosporangiales</taxon>
        <taxon>Streptosporangiaceae</taxon>
        <taxon>Nonomuraea</taxon>
    </lineage>
</organism>
<comment type="caution">
    <text evidence="1">The sequence shown here is derived from an EMBL/GenBank/DDBJ whole genome shotgun (WGS) entry which is preliminary data.</text>
</comment>
<dbReference type="Proteomes" id="UP000565579">
    <property type="component" value="Unassembled WGS sequence"/>
</dbReference>
<evidence type="ECO:0000313" key="2">
    <source>
        <dbReference type="Proteomes" id="UP000565579"/>
    </source>
</evidence>
<sequence length="68" mass="7085">MGDRAIRNMLVQECSDGSFLATLPCPVAGCGADASMTSRNKNGPYNGACDKGHTIDAPWAKEGPASDR</sequence>
<protein>
    <submittedName>
        <fullName evidence="1">Uncharacterized protein</fullName>
    </submittedName>
</protein>
<evidence type="ECO:0000313" key="1">
    <source>
        <dbReference type="EMBL" id="MBB6556114.1"/>
    </source>
</evidence>
<proteinExistence type="predicted"/>
<gene>
    <name evidence="1" type="ORF">HD593_010909</name>
</gene>
<reference evidence="1 2" key="1">
    <citation type="submission" date="2020-08" db="EMBL/GenBank/DDBJ databases">
        <title>Sequencing the genomes of 1000 actinobacteria strains.</title>
        <authorList>
            <person name="Klenk H.-P."/>
        </authorList>
    </citation>
    <scope>NUCLEOTIDE SEQUENCE [LARGE SCALE GENOMIC DNA]</scope>
    <source>
        <strain evidence="1 2">DSM 43768</strain>
    </source>
</reference>
<dbReference type="EMBL" id="JACHMI010000001">
    <property type="protein sequence ID" value="MBB6556114.1"/>
    <property type="molecule type" value="Genomic_DNA"/>
</dbReference>